<name>A0A8H6L737_9LECA</name>
<dbReference type="PANTHER" id="PTHR12428">
    <property type="entry name" value="OXA1"/>
    <property type="match status" value="1"/>
</dbReference>
<dbReference type="AlphaFoldDB" id="A0A8H6L737"/>
<evidence type="ECO:0000313" key="9">
    <source>
        <dbReference type="Proteomes" id="UP000578531"/>
    </source>
</evidence>
<keyword evidence="5 7" id="KW-0472">Membrane</keyword>
<keyword evidence="9" id="KW-1185">Reference proteome</keyword>
<gene>
    <name evidence="8" type="ORF">HO173_003743</name>
</gene>
<reference evidence="8 9" key="1">
    <citation type="journal article" date="2020" name="Genomics">
        <title>Complete, high-quality genomes from long-read metagenomic sequencing of two wolf lichen thalli reveals enigmatic genome architecture.</title>
        <authorList>
            <person name="McKenzie S.K."/>
            <person name="Walston R.F."/>
            <person name="Allen J.L."/>
        </authorList>
    </citation>
    <scope>NUCLEOTIDE SEQUENCE [LARGE SCALE GENOMIC DNA]</scope>
    <source>
        <strain evidence="8">WasteWater2</strain>
    </source>
</reference>
<dbReference type="GO" id="GO:0032977">
    <property type="term" value="F:membrane insertase activity"/>
    <property type="evidence" value="ECO:0007669"/>
    <property type="project" value="InterPro"/>
</dbReference>
<keyword evidence="3 7" id="KW-0812">Transmembrane</keyword>
<evidence type="ECO:0000256" key="5">
    <source>
        <dbReference type="ARBA" id="ARBA00023136"/>
    </source>
</evidence>
<evidence type="ECO:0000313" key="8">
    <source>
        <dbReference type="EMBL" id="KAF6238109.1"/>
    </source>
</evidence>
<evidence type="ECO:0000256" key="4">
    <source>
        <dbReference type="ARBA" id="ARBA00022989"/>
    </source>
</evidence>
<feature type="transmembrane region" description="Helical" evidence="7">
    <location>
        <begin position="290"/>
        <end position="313"/>
    </location>
</feature>
<proteinExistence type="inferred from homology"/>
<comment type="subcellular location">
    <subcellularLocation>
        <location evidence="1">Membrane</location>
        <topology evidence="1">Multi-pass membrane protein</topology>
    </subcellularLocation>
</comment>
<feature type="compositionally biased region" description="Basic and acidic residues" evidence="6">
    <location>
        <begin position="351"/>
        <end position="365"/>
    </location>
</feature>
<evidence type="ECO:0000256" key="7">
    <source>
        <dbReference type="SAM" id="Phobius"/>
    </source>
</evidence>
<comment type="similarity">
    <text evidence="2">Belongs to the OXA1/ALB3/YidC family.</text>
</comment>
<dbReference type="InterPro" id="IPR001708">
    <property type="entry name" value="YidC/ALB3/OXA1/COX18"/>
</dbReference>
<keyword evidence="4 7" id="KW-1133">Transmembrane helix</keyword>
<comment type="caution">
    <text evidence="8">The sequence shown here is derived from an EMBL/GenBank/DDBJ whole genome shotgun (WGS) entry which is preliminary data.</text>
</comment>
<evidence type="ECO:0000256" key="2">
    <source>
        <dbReference type="ARBA" id="ARBA00009877"/>
    </source>
</evidence>
<dbReference type="GeneID" id="59285409"/>
<evidence type="ECO:0000256" key="6">
    <source>
        <dbReference type="SAM" id="MobiDB-lite"/>
    </source>
</evidence>
<dbReference type="GO" id="GO:0032979">
    <property type="term" value="P:protein insertion into mitochondrial inner membrane from matrix"/>
    <property type="evidence" value="ECO:0007669"/>
    <property type="project" value="TreeGrafter"/>
</dbReference>
<evidence type="ECO:0000256" key="3">
    <source>
        <dbReference type="ARBA" id="ARBA00022692"/>
    </source>
</evidence>
<dbReference type="PANTHER" id="PTHR12428:SF65">
    <property type="entry name" value="CYTOCHROME C OXIDASE ASSEMBLY PROTEIN COX18, MITOCHONDRIAL"/>
    <property type="match status" value="1"/>
</dbReference>
<feature type="region of interest" description="Disordered" evidence="6">
    <location>
        <begin position="322"/>
        <end position="365"/>
    </location>
</feature>
<dbReference type="OrthoDB" id="2148490at2759"/>
<sequence length="365" mass="40729">MKPHSVIRVVSRPTALMKPCHRPKFRQTAALNSRRFSATPQRPFLDECLVQTHTLLNGIHDTTGLPWAATIPLVAVLVRMVILQPLYTYSNRIYWKRCALYPHLAEATIATEKAIRHKHGDKSALERKRIHDGAMDLVWRQWLKRNRAQSWRSYLALVKVPIWFTMMETIRRMTGTEEGMLSLAAKSLIALKGQQNPGAGTVDESVPMEPSLATEGMLWFPDLTMPDPLLILPLALSAIVFATISSRNDTFGLLAMPGSSPETARKARAWNLRKHTTLKIGALALAPATLLFPSAMLLYWISGGLAAIVAASLPRIRSFRATRSPGKKGERGADDAPAEAEPKVRGYRCPTMKELRSPTTRKKEK</sequence>
<evidence type="ECO:0000256" key="1">
    <source>
        <dbReference type="ARBA" id="ARBA00004141"/>
    </source>
</evidence>
<dbReference type="GO" id="GO:0005743">
    <property type="term" value="C:mitochondrial inner membrane"/>
    <property type="evidence" value="ECO:0007669"/>
    <property type="project" value="TreeGrafter"/>
</dbReference>
<dbReference type="GO" id="GO:0033617">
    <property type="term" value="P:mitochondrial respiratory chain complex IV assembly"/>
    <property type="evidence" value="ECO:0007669"/>
    <property type="project" value="TreeGrafter"/>
</dbReference>
<dbReference type="Proteomes" id="UP000578531">
    <property type="component" value="Unassembled WGS sequence"/>
</dbReference>
<dbReference type="EMBL" id="JACCJC010000011">
    <property type="protein sequence ID" value="KAF6238109.1"/>
    <property type="molecule type" value="Genomic_DNA"/>
</dbReference>
<feature type="compositionally biased region" description="Basic and acidic residues" evidence="6">
    <location>
        <begin position="327"/>
        <end position="344"/>
    </location>
</feature>
<dbReference type="RefSeq" id="XP_037167423.1">
    <property type="nucleotide sequence ID" value="XM_037305668.1"/>
</dbReference>
<accession>A0A8H6L737</accession>
<protein>
    <submittedName>
        <fullName evidence="8">Uncharacterized protein</fullName>
    </submittedName>
</protein>
<organism evidence="8 9">
    <name type="scientific">Letharia columbiana</name>
    <dbReference type="NCBI Taxonomy" id="112416"/>
    <lineage>
        <taxon>Eukaryota</taxon>
        <taxon>Fungi</taxon>
        <taxon>Dikarya</taxon>
        <taxon>Ascomycota</taxon>
        <taxon>Pezizomycotina</taxon>
        <taxon>Lecanoromycetes</taxon>
        <taxon>OSLEUM clade</taxon>
        <taxon>Lecanoromycetidae</taxon>
        <taxon>Lecanorales</taxon>
        <taxon>Lecanorineae</taxon>
        <taxon>Parmeliaceae</taxon>
        <taxon>Letharia</taxon>
    </lineage>
</organism>